<evidence type="ECO:0000256" key="8">
    <source>
        <dbReference type="SAM" id="MobiDB-lite"/>
    </source>
</evidence>
<dbReference type="Gene3D" id="3.30.420.10">
    <property type="entry name" value="Ribonuclease H-like superfamily/Ribonuclease H"/>
    <property type="match status" value="1"/>
</dbReference>
<dbReference type="Proteomes" id="UP000663193">
    <property type="component" value="Chromosome 4"/>
</dbReference>
<sequence>MAGKQALPGYHCGMCDQQFTSKGDLTAHTRGHADNKPAQINCSMCGWPFEDSLSLEDHKIKSGHDKPRFTCENCGQGFVTPRSLEAHKKPPYGCSPVLTGVASKPAAKAPAPTSVTCDRCGKTFKNRQEHDSHRSFSNDGPCADHNHKSPPKNRVVYKDPDAPNNNPVGEILGYASSDGEGAVAGNTATAPSDLSADDIWCAQCRTRFKSYAQHVNHTLWCVTKHGPTEEAAPSQVSARSTSEAIQPPVSTAPQPASQTKNNRPTSQQAVSSVTFPCSVTGCARTCLSEAGLKQHKIDAHGIGGRGLDLGGKDSWMLNQCSREQMRQDGLLHTTPAGPARSGRGGARGGGGRGQGGRPPLPPAPRAGQHFTPAPIPAFGTPPSQKMPPTRRPRTQLPVQPPMQAPRQGPPPTHQHMPPPQRTHAQLSVQPPMQVLRQGESSVRHVGGVFEMEQAKHIQGKILRLLIQSDIFIRNDGKMGVCGIEWTRIGVEKQPDVPGMFEGMCHLPKILQGEYLPPPNTFKSDYQLQYPASEFEAAPARDRNKPGLGVVAIACSKVVLADGLQEVVKIAAVDVVTCRILMNHLICNNGTARVKNWRSDETGLYSWDDMEQARKLGYKIFKGWCAARSALSKFIDKDTIILGHDLRSDLDCLRMIHGRAVDIAKVAEKAAKGPLSKPQLSLDSLCRDFNGVVLKSDPEYGRDMLMNAFAVREMGLWLLKNKEEFEKKIRQKSSDYQRIMPRTAAA</sequence>
<keyword evidence="2" id="KW-0479">Metal-binding</keyword>
<dbReference type="CDD" id="cd06137">
    <property type="entry name" value="DEDDh_RNase"/>
    <property type="match status" value="1"/>
</dbReference>
<keyword evidence="5" id="KW-0862">Zinc</keyword>
<dbReference type="FunFam" id="3.30.160.60:FF:001061">
    <property type="entry name" value="zinc finger and BTB domain-containing protein 40"/>
    <property type="match status" value="1"/>
</dbReference>
<dbReference type="GO" id="GO:0008270">
    <property type="term" value="F:zinc ion binding"/>
    <property type="evidence" value="ECO:0007669"/>
    <property type="project" value="UniProtKB-KW"/>
</dbReference>
<feature type="domain" description="C2H2-type" evidence="9">
    <location>
        <begin position="115"/>
        <end position="150"/>
    </location>
</feature>
<feature type="compositionally biased region" description="Gly residues" evidence="8">
    <location>
        <begin position="342"/>
        <end position="356"/>
    </location>
</feature>
<dbReference type="OrthoDB" id="16516at2759"/>
<keyword evidence="3" id="KW-0677">Repeat</keyword>
<accession>A0A7U2HXI5</accession>
<dbReference type="GO" id="GO:0005634">
    <property type="term" value="C:nucleus"/>
    <property type="evidence" value="ECO:0007669"/>
    <property type="project" value="UniProtKB-SubCell"/>
</dbReference>
<feature type="region of interest" description="Disordered" evidence="8">
    <location>
        <begin position="128"/>
        <end position="164"/>
    </location>
</feature>
<evidence type="ECO:0000256" key="4">
    <source>
        <dbReference type="ARBA" id="ARBA00022771"/>
    </source>
</evidence>
<organism evidence="10 11">
    <name type="scientific">Phaeosphaeria nodorum (strain SN15 / ATCC MYA-4574 / FGSC 10173)</name>
    <name type="common">Glume blotch fungus</name>
    <name type="synonym">Parastagonospora nodorum</name>
    <dbReference type="NCBI Taxonomy" id="321614"/>
    <lineage>
        <taxon>Eukaryota</taxon>
        <taxon>Fungi</taxon>
        <taxon>Dikarya</taxon>
        <taxon>Ascomycota</taxon>
        <taxon>Pezizomycotina</taxon>
        <taxon>Dothideomycetes</taxon>
        <taxon>Pleosporomycetidae</taxon>
        <taxon>Pleosporales</taxon>
        <taxon>Pleosporineae</taxon>
        <taxon>Phaeosphaeriaceae</taxon>
        <taxon>Parastagonospora</taxon>
    </lineage>
</organism>
<comment type="subcellular location">
    <subcellularLocation>
        <location evidence="1">Nucleus</location>
    </subcellularLocation>
</comment>
<dbReference type="InterPro" id="IPR050888">
    <property type="entry name" value="ZnF_C2H2-type_TF"/>
</dbReference>
<feature type="region of interest" description="Disordered" evidence="8">
    <location>
        <begin position="231"/>
        <end position="267"/>
    </location>
</feature>
<evidence type="ECO:0000256" key="3">
    <source>
        <dbReference type="ARBA" id="ARBA00022737"/>
    </source>
</evidence>
<dbReference type="PROSITE" id="PS00028">
    <property type="entry name" value="ZINC_FINGER_C2H2_1"/>
    <property type="match status" value="2"/>
</dbReference>
<evidence type="ECO:0000256" key="1">
    <source>
        <dbReference type="ARBA" id="ARBA00004123"/>
    </source>
</evidence>
<feature type="compositionally biased region" description="Basic and acidic residues" evidence="8">
    <location>
        <begin position="128"/>
        <end position="147"/>
    </location>
</feature>
<evidence type="ECO:0000256" key="7">
    <source>
        <dbReference type="PROSITE-ProRule" id="PRU00042"/>
    </source>
</evidence>
<feature type="domain" description="C2H2-type" evidence="9">
    <location>
        <begin position="10"/>
        <end position="37"/>
    </location>
</feature>
<feature type="region of interest" description="Disordered" evidence="8">
    <location>
        <begin position="331"/>
        <end position="426"/>
    </location>
</feature>
<evidence type="ECO:0000259" key="9">
    <source>
        <dbReference type="PROSITE" id="PS50157"/>
    </source>
</evidence>
<keyword evidence="11" id="KW-1185">Reference proteome</keyword>
<dbReference type="Pfam" id="PF00096">
    <property type="entry name" value="zf-C2H2"/>
    <property type="match status" value="2"/>
</dbReference>
<dbReference type="InterPro" id="IPR013087">
    <property type="entry name" value="Znf_C2H2_type"/>
</dbReference>
<dbReference type="PROSITE" id="PS50157">
    <property type="entry name" value="ZINC_FINGER_C2H2_2"/>
    <property type="match status" value="3"/>
</dbReference>
<dbReference type="InterPro" id="IPR036236">
    <property type="entry name" value="Znf_C2H2_sf"/>
</dbReference>
<dbReference type="GO" id="GO:0003676">
    <property type="term" value="F:nucleic acid binding"/>
    <property type="evidence" value="ECO:0007669"/>
    <property type="project" value="InterPro"/>
</dbReference>
<evidence type="ECO:0000256" key="2">
    <source>
        <dbReference type="ARBA" id="ARBA00022723"/>
    </source>
</evidence>
<reference evidence="11" key="1">
    <citation type="journal article" date="2021" name="BMC Genomics">
        <title>Chromosome-level genome assembly and manually-curated proteome of model necrotroph Parastagonospora nodorum Sn15 reveals a genome-wide trove of candidate effector homologs, and redundancy of virulence-related functions within an accessory chromosome.</title>
        <authorList>
            <person name="Bertazzoni S."/>
            <person name="Jones D.A.B."/>
            <person name="Phan H.T."/>
            <person name="Tan K.-C."/>
            <person name="Hane J.K."/>
        </authorList>
    </citation>
    <scope>NUCLEOTIDE SEQUENCE [LARGE SCALE GENOMIC DNA]</scope>
    <source>
        <strain evidence="11">SN15 / ATCC MYA-4574 / FGSC 10173)</strain>
    </source>
</reference>
<feature type="compositionally biased region" description="Polar residues" evidence="8">
    <location>
        <begin position="234"/>
        <end position="267"/>
    </location>
</feature>
<dbReference type="SMART" id="SM00355">
    <property type="entry name" value="ZnF_C2H2"/>
    <property type="match status" value="5"/>
</dbReference>
<evidence type="ECO:0000256" key="5">
    <source>
        <dbReference type="ARBA" id="ARBA00022833"/>
    </source>
</evidence>
<proteinExistence type="predicted"/>
<feature type="compositionally biased region" description="Pro residues" evidence="8">
    <location>
        <begin position="398"/>
        <end position="420"/>
    </location>
</feature>
<dbReference type="PANTHER" id="PTHR24406">
    <property type="entry name" value="TRANSCRIPTIONAL REPRESSOR CTCFL-RELATED"/>
    <property type="match status" value="1"/>
</dbReference>
<keyword evidence="6" id="KW-0539">Nucleus</keyword>
<dbReference type="VEuPathDB" id="FungiDB:JI435_075760"/>
<dbReference type="SUPFAM" id="SSF57667">
    <property type="entry name" value="beta-beta-alpha zinc fingers"/>
    <property type="match status" value="1"/>
</dbReference>
<feature type="domain" description="C2H2-type" evidence="9">
    <location>
        <begin position="69"/>
        <end position="96"/>
    </location>
</feature>
<dbReference type="AlphaFoldDB" id="A0A7U2HXI5"/>
<evidence type="ECO:0000313" key="10">
    <source>
        <dbReference type="EMBL" id="QRC94333.1"/>
    </source>
</evidence>
<dbReference type="EMBL" id="CP069026">
    <property type="protein sequence ID" value="QRC94333.1"/>
    <property type="molecule type" value="Genomic_DNA"/>
</dbReference>
<protein>
    <recommendedName>
        <fullName evidence="9">C2H2-type domain-containing protein</fullName>
    </recommendedName>
</protein>
<evidence type="ECO:0000313" key="11">
    <source>
        <dbReference type="Proteomes" id="UP000663193"/>
    </source>
</evidence>
<keyword evidence="4 7" id="KW-0863">Zinc-finger</keyword>
<evidence type="ECO:0000256" key="6">
    <source>
        <dbReference type="ARBA" id="ARBA00023242"/>
    </source>
</evidence>
<dbReference type="InterPro" id="IPR036397">
    <property type="entry name" value="RNaseH_sf"/>
</dbReference>
<dbReference type="Gene3D" id="3.30.160.60">
    <property type="entry name" value="Classic Zinc Finger"/>
    <property type="match status" value="2"/>
</dbReference>
<name>A0A7U2HXI5_PHANO</name>
<gene>
    <name evidence="10" type="ORF">JI435_075760</name>
</gene>